<evidence type="ECO:0000256" key="1">
    <source>
        <dbReference type="ARBA" id="ARBA00004127"/>
    </source>
</evidence>
<dbReference type="Proteomes" id="UP001156664">
    <property type="component" value="Unassembled WGS sequence"/>
</dbReference>
<comment type="subcellular location">
    <subcellularLocation>
        <location evidence="1">Endomembrane system</location>
        <topology evidence="1">Multi-pass membrane protein</topology>
    </subcellularLocation>
</comment>
<keyword evidence="6 7" id="KW-0472">Membrane</keyword>
<gene>
    <name evidence="9" type="ORF">GCM10007875_17320</name>
</gene>
<evidence type="ECO:0000313" key="9">
    <source>
        <dbReference type="EMBL" id="GLR26642.1"/>
    </source>
</evidence>
<feature type="transmembrane region" description="Helical" evidence="7">
    <location>
        <begin position="159"/>
        <end position="180"/>
    </location>
</feature>
<keyword evidence="2 7" id="KW-0812">Transmembrane</keyword>
<evidence type="ECO:0000259" key="8">
    <source>
        <dbReference type="Pfam" id="PF04116"/>
    </source>
</evidence>
<keyword evidence="10" id="KW-1185">Reference proteome</keyword>
<evidence type="ECO:0000256" key="5">
    <source>
        <dbReference type="ARBA" id="ARBA00023098"/>
    </source>
</evidence>
<feature type="transmembrane region" description="Helical" evidence="7">
    <location>
        <begin position="66"/>
        <end position="89"/>
    </location>
</feature>
<dbReference type="InterPro" id="IPR006694">
    <property type="entry name" value="Fatty_acid_hydroxylase"/>
</dbReference>
<keyword evidence="5" id="KW-0443">Lipid metabolism</keyword>
<evidence type="ECO:0000256" key="6">
    <source>
        <dbReference type="ARBA" id="ARBA00023136"/>
    </source>
</evidence>
<dbReference type="RefSeq" id="WP_284281274.1">
    <property type="nucleotide sequence ID" value="NZ_BSOJ01000015.1"/>
</dbReference>
<dbReference type="PANTHER" id="PTHR21624:SF1">
    <property type="entry name" value="ALKYLGLYCEROL MONOOXYGENASE"/>
    <property type="match status" value="1"/>
</dbReference>
<comment type="caution">
    <text evidence="9">The sequence shown here is derived from an EMBL/GenBank/DDBJ whole genome shotgun (WGS) entry which is preliminary data.</text>
</comment>
<keyword evidence="4" id="KW-0560">Oxidoreductase</keyword>
<organism evidence="9 10">
    <name type="scientific">Limnobacter litoralis</name>
    <dbReference type="NCBI Taxonomy" id="481366"/>
    <lineage>
        <taxon>Bacteria</taxon>
        <taxon>Pseudomonadati</taxon>
        <taxon>Pseudomonadota</taxon>
        <taxon>Betaproteobacteria</taxon>
        <taxon>Burkholderiales</taxon>
        <taxon>Burkholderiaceae</taxon>
        <taxon>Limnobacter</taxon>
    </lineage>
</organism>
<sequence length="310" mass="36749">MEHLIEQALPWLHMAFGPDPDWKQAFLTLLTPLFLGATGVEYLYLKRHGKSFFFRKNEVITNMLLGGSYQAMEMVWFALFVNAFMHWMYGFRFQTITVTPLNFLGLFLGLEFCYYWFHRASHRIRWFWCAHVVHHSGENMTTTTAMRQSLFYAVNLHQVFWAPMLLIGFPVWAVLLAYGINLGYQYFVHTQAVTRFSPWIEYLFNTPSHHRVHHGRNPQYIDKNYGGVLIIWDRLFGTFEPEVEPVEYGIVRQPKTDNIWTLNTHEWKDMFSDVLKPGTSWLRLKHIWAPPEWIRPGLQEQSNLRDKPVA</sequence>
<evidence type="ECO:0000256" key="2">
    <source>
        <dbReference type="ARBA" id="ARBA00022692"/>
    </source>
</evidence>
<name>A0ABQ5YVY3_9BURK</name>
<evidence type="ECO:0000313" key="10">
    <source>
        <dbReference type="Proteomes" id="UP001156664"/>
    </source>
</evidence>
<dbReference type="PANTHER" id="PTHR21624">
    <property type="entry name" value="STEROL DESATURASE-RELATED PROTEIN"/>
    <property type="match status" value="1"/>
</dbReference>
<feature type="domain" description="Fatty acid hydroxylase" evidence="8">
    <location>
        <begin position="104"/>
        <end position="238"/>
    </location>
</feature>
<proteinExistence type="predicted"/>
<evidence type="ECO:0000256" key="7">
    <source>
        <dbReference type="SAM" id="Phobius"/>
    </source>
</evidence>
<reference evidence="10" key="1">
    <citation type="journal article" date="2019" name="Int. J. Syst. Evol. Microbiol.">
        <title>The Global Catalogue of Microorganisms (GCM) 10K type strain sequencing project: providing services to taxonomists for standard genome sequencing and annotation.</title>
        <authorList>
            <consortium name="The Broad Institute Genomics Platform"/>
            <consortium name="The Broad Institute Genome Sequencing Center for Infectious Disease"/>
            <person name="Wu L."/>
            <person name="Ma J."/>
        </authorList>
    </citation>
    <scope>NUCLEOTIDE SEQUENCE [LARGE SCALE GENOMIC DNA]</scope>
    <source>
        <strain evidence="10">NBRC 105857</strain>
    </source>
</reference>
<feature type="transmembrane region" description="Helical" evidence="7">
    <location>
        <begin position="95"/>
        <end position="117"/>
    </location>
</feature>
<accession>A0ABQ5YVY3</accession>
<evidence type="ECO:0000256" key="4">
    <source>
        <dbReference type="ARBA" id="ARBA00023002"/>
    </source>
</evidence>
<dbReference type="InterPro" id="IPR051689">
    <property type="entry name" value="Sterol_desaturase/TMEM195"/>
</dbReference>
<feature type="transmembrane region" description="Helical" evidence="7">
    <location>
        <begin position="25"/>
        <end position="45"/>
    </location>
</feature>
<dbReference type="Pfam" id="PF04116">
    <property type="entry name" value="FA_hydroxylase"/>
    <property type="match status" value="1"/>
</dbReference>
<dbReference type="EMBL" id="BSOJ01000015">
    <property type="protein sequence ID" value="GLR26642.1"/>
    <property type="molecule type" value="Genomic_DNA"/>
</dbReference>
<evidence type="ECO:0000256" key="3">
    <source>
        <dbReference type="ARBA" id="ARBA00022989"/>
    </source>
</evidence>
<protein>
    <submittedName>
        <fullName evidence="9">Sterol desaturase</fullName>
    </submittedName>
</protein>
<keyword evidence="3 7" id="KW-1133">Transmembrane helix</keyword>